<dbReference type="Gene3D" id="3.40.630.20">
    <property type="entry name" value="Peptidase C15, pyroglutamyl peptidase I-like"/>
    <property type="match status" value="1"/>
</dbReference>
<evidence type="ECO:0000256" key="1">
    <source>
        <dbReference type="ARBA" id="ARBA00006641"/>
    </source>
</evidence>
<proteinExistence type="inferred from homology"/>
<evidence type="ECO:0000256" key="2">
    <source>
        <dbReference type="ARBA" id="ARBA00022670"/>
    </source>
</evidence>
<dbReference type="OrthoDB" id="407146at2759"/>
<dbReference type="Proteomes" id="UP000009131">
    <property type="component" value="Unassembled WGS sequence"/>
</dbReference>
<dbReference type="GO" id="GO:0006508">
    <property type="term" value="P:proteolysis"/>
    <property type="evidence" value="ECO:0007669"/>
    <property type="project" value="UniProtKB-KW"/>
</dbReference>
<name>G7DS33_MIXOS</name>
<dbReference type="InterPro" id="IPR036440">
    <property type="entry name" value="Peptidase_C15-like_sf"/>
</dbReference>
<dbReference type="STRING" id="764103.G7DS33"/>
<comment type="caution">
    <text evidence="6">The sequence shown here is derived from an EMBL/GenBank/DDBJ whole genome shotgun (WGS) entry which is preliminary data.</text>
</comment>
<evidence type="ECO:0000313" key="7">
    <source>
        <dbReference type="Proteomes" id="UP000009131"/>
    </source>
</evidence>
<dbReference type="InterPro" id="IPR016125">
    <property type="entry name" value="Peptidase_C15-like"/>
</dbReference>
<gene>
    <name evidence="6" type="primary">Mo00034</name>
    <name evidence="6" type="ORF">E5Q_00034</name>
</gene>
<reference evidence="6 7" key="1">
    <citation type="journal article" date="2011" name="J. Gen. Appl. Microbiol.">
        <title>Draft genome sequencing of the enigmatic basidiomycete Mixia osmundae.</title>
        <authorList>
            <person name="Nishida H."/>
            <person name="Nagatsuka Y."/>
            <person name="Sugiyama J."/>
        </authorList>
    </citation>
    <scope>NUCLEOTIDE SEQUENCE [LARGE SCALE GENOMIC DNA]</scope>
    <source>
        <strain evidence="7">CBS 9802 / IAM 14324 / JCM 22182 / KY 12970</strain>
    </source>
</reference>
<dbReference type="RefSeq" id="XP_014566135.1">
    <property type="nucleotide sequence ID" value="XM_014710649.1"/>
</dbReference>
<comment type="similarity">
    <text evidence="1">Belongs to the peptidase C15 family.</text>
</comment>
<dbReference type="SUPFAM" id="SSF53182">
    <property type="entry name" value="Pyrrolidone carboxyl peptidase (pyroglutamate aminopeptidase)"/>
    <property type="match status" value="1"/>
</dbReference>
<dbReference type="GO" id="GO:0008234">
    <property type="term" value="F:cysteine-type peptidase activity"/>
    <property type="evidence" value="ECO:0007669"/>
    <property type="project" value="UniProtKB-KW"/>
</dbReference>
<feature type="compositionally biased region" description="Polar residues" evidence="5">
    <location>
        <begin position="278"/>
        <end position="291"/>
    </location>
</feature>
<organism evidence="6 7">
    <name type="scientific">Mixia osmundae (strain CBS 9802 / IAM 14324 / JCM 22182 / KY 12970)</name>
    <dbReference type="NCBI Taxonomy" id="764103"/>
    <lineage>
        <taxon>Eukaryota</taxon>
        <taxon>Fungi</taxon>
        <taxon>Dikarya</taxon>
        <taxon>Basidiomycota</taxon>
        <taxon>Pucciniomycotina</taxon>
        <taxon>Mixiomycetes</taxon>
        <taxon>Mixiales</taxon>
        <taxon>Mixiaceae</taxon>
        <taxon>Mixia</taxon>
    </lineage>
</organism>
<dbReference type="eggNOG" id="KOG4755">
    <property type="taxonomic scope" value="Eukaryota"/>
</dbReference>
<dbReference type="AlphaFoldDB" id="G7DS33"/>
<reference evidence="6 7" key="2">
    <citation type="journal article" date="2012" name="Open Biol.">
        <title>Characteristics of nucleosomes and linker DNA regions on the genome of the basidiomycete Mixia osmundae revealed by mono- and dinucleosome mapping.</title>
        <authorList>
            <person name="Nishida H."/>
            <person name="Kondo S."/>
            <person name="Matsumoto T."/>
            <person name="Suzuki Y."/>
            <person name="Yoshikawa H."/>
            <person name="Taylor T.D."/>
            <person name="Sugiyama J."/>
        </authorList>
    </citation>
    <scope>NUCLEOTIDE SEQUENCE [LARGE SCALE GENOMIC DNA]</scope>
    <source>
        <strain evidence="7">CBS 9802 / IAM 14324 / JCM 22182 / KY 12970</strain>
    </source>
</reference>
<sequence length="298" mass="32884">MVVVPPSRLDDELQVLVTGFGPFSFYKSNPAWDSVQSLHGMQLVLPASDPASQPTRIRITSAEMPVSFATVLRYIPRLHGLGHGRDDRHIRYKEGPKPATPTCDVPLQSYDLIIHVGVGARDAFKLEQRADKLNYGKSPPDAVGGRPQLDAQTGRCGFLDERWASLPDDLTTRLDVSGLAKELSDSYKIVKSNDPGHYVCEFIYYASLASSRLANPDNSTPVLFVHVPPESEPYSVAEMSHFHQVLIATIVGKGYLPSRRRRNSLPVQHVAARAGDTASENRQGQEQTAREQSAMHLC</sequence>
<evidence type="ECO:0000313" key="6">
    <source>
        <dbReference type="EMBL" id="GAA93393.1"/>
    </source>
</evidence>
<keyword evidence="7" id="KW-1185">Reference proteome</keyword>
<keyword evidence="3" id="KW-0378">Hydrolase</keyword>
<dbReference type="OMA" id="KLAYNHK"/>
<evidence type="ECO:0000256" key="5">
    <source>
        <dbReference type="SAM" id="MobiDB-lite"/>
    </source>
</evidence>
<protein>
    <recommendedName>
        <fullName evidence="8">Peptidase C15, pyroglutamyl peptidase I-like protein</fullName>
    </recommendedName>
</protein>
<evidence type="ECO:0000256" key="4">
    <source>
        <dbReference type="ARBA" id="ARBA00022807"/>
    </source>
</evidence>
<dbReference type="HOGENOM" id="CLU_043960_1_0_1"/>
<evidence type="ECO:0000256" key="3">
    <source>
        <dbReference type="ARBA" id="ARBA00022801"/>
    </source>
</evidence>
<accession>G7DS33</accession>
<evidence type="ECO:0008006" key="8">
    <source>
        <dbReference type="Google" id="ProtNLM"/>
    </source>
</evidence>
<dbReference type="InParanoid" id="G7DS33"/>
<dbReference type="EMBL" id="BABT02000004">
    <property type="protein sequence ID" value="GAA93393.1"/>
    <property type="molecule type" value="Genomic_DNA"/>
</dbReference>
<feature type="region of interest" description="Disordered" evidence="5">
    <location>
        <begin position="266"/>
        <end position="298"/>
    </location>
</feature>
<dbReference type="PANTHER" id="PTHR23402">
    <property type="entry name" value="PROTEASE FAMILY C15 PYROGLUTAMYL-PEPTIDASE I-RELATED"/>
    <property type="match status" value="1"/>
</dbReference>
<keyword evidence="4" id="KW-0788">Thiol protease</keyword>
<dbReference type="PANTHER" id="PTHR23402:SF1">
    <property type="entry name" value="PYROGLUTAMYL-PEPTIDASE I"/>
    <property type="match status" value="1"/>
</dbReference>
<keyword evidence="2" id="KW-0645">Protease</keyword>